<evidence type="ECO:0000313" key="1">
    <source>
        <dbReference type="EMBL" id="KAJ6777486.1"/>
    </source>
</evidence>
<organism evidence="1 2">
    <name type="scientific">Salix koriyanagi</name>
    <dbReference type="NCBI Taxonomy" id="2511006"/>
    <lineage>
        <taxon>Eukaryota</taxon>
        <taxon>Viridiplantae</taxon>
        <taxon>Streptophyta</taxon>
        <taxon>Embryophyta</taxon>
        <taxon>Tracheophyta</taxon>
        <taxon>Spermatophyta</taxon>
        <taxon>Magnoliopsida</taxon>
        <taxon>eudicotyledons</taxon>
        <taxon>Gunneridae</taxon>
        <taxon>Pentapetalae</taxon>
        <taxon>rosids</taxon>
        <taxon>fabids</taxon>
        <taxon>Malpighiales</taxon>
        <taxon>Salicaceae</taxon>
        <taxon>Saliceae</taxon>
        <taxon>Salix</taxon>
    </lineage>
</organism>
<comment type="caution">
    <text evidence="1">The sequence shown here is derived from an EMBL/GenBank/DDBJ whole genome shotgun (WGS) entry which is preliminary data.</text>
</comment>
<dbReference type="AlphaFoldDB" id="A0A9Q0X3R7"/>
<accession>A0A9Q0X3R7</accession>
<sequence length="68" mass="7377">MLAVLTLLPLVIAGEEKCGPFLEQRDCPCDCLSESVGWIGVCPLHGVIVYRIVIITQPVRGDVVCSNH</sequence>
<keyword evidence="2" id="KW-1185">Reference proteome</keyword>
<protein>
    <submittedName>
        <fullName evidence="1">Uncharacterized protein</fullName>
    </submittedName>
</protein>
<gene>
    <name evidence="1" type="ORF">OIU74_001463</name>
</gene>
<reference evidence="1" key="1">
    <citation type="submission" date="2022-11" db="EMBL/GenBank/DDBJ databases">
        <authorList>
            <person name="Hyden B.L."/>
            <person name="Feng K."/>
            <person name="Yates T."/>
            <person name="Jawdy S."/>
            <person name="Smart L.B."/>
            <person name="Muchero W."/>
        </authorList>
    </citation>
    <scope>NUCLEOTIDE SEQUENCE</scope>
    <source>
        <tissue evidence="1">Shoot tip</tissue>
    </source>
</reference>
<proteinExistence type="predicted"/>
<reference evidence="1" key="2">
    <citation type="journal article" date="2023" name="Int. J. Mol. Sci.">
        <title>De Novo Assembly and Annotation of 11 Diverse Shrub Willow (Salix) Genomes Reveals Novel Gene Organization in Sex-Linked Regions.</title>
        <authorList>
            <person name="Hyden B."/>
            <person name="Feng K."/>
            <person name="Yates T.B."/>
            <person name="Jawdy S."/>
            <person name="Cereghino C."/>
            <person name="Smart L.B."/>
            <person name="Muchero W."/>
        </authorList>
    </citation>
    <scope>NUCLEOTIDE SEQUENCE</scope>
    <source>
        <tissue evidence="1">Shoot tip</tissue>
    </source>
</reference>
<evidence type="ECO:0000313" key="2">
    <source>
        <dbReference type="Proteomes" id="UP001151752"/>
    </source>
</evidence>
<dbReference type="Proteomes" id="UP001151752">
    <property type="component" value="Chromosome 16"/>
</dbReference>
<dbReference type="EMBL" id="JAPFFM010000001">
    <property type="protein sequence ID" value="KAJ6777486.1"/>
    <property type="molecule type" value="Genomic_DNA"/>
</dbReference>
<name>A0A9Q0X3R7_9ROSI</name>